<keyword evidence="1" id="KW-0472">Membrane</keyword>
<feature type="transmembrane region" description="Helical" evidence="1">
    <location>
        <begin position="135"/>
        <end position="154"/>
    </location>
</feature>
<evidence type="ECO:0000313" key="3">
    <source>
        <dbReference type="Proteomes" id="UP000595254"/>
    </source>
</evidence>
<feature type="transmembrane region" description="Helical" evidence="1">
    <location>
        <begin position="106"/>
        <end position="129"/>
    </location>
</feature>
<keyword evidence="1" id="KW-1133">Transmembrane helix</keyword>
<sequence length="180" mass="20962">MNSWKSINLSRQYDSQRIFFLSLFTILLSFIAIHTLLVPFMTGLAMYDDHSLLLIILIILLYPVHKLLHYLPLLRQLHKIKTQITYNYPIFPTIKIIIHEPITKQLFLLTLFIPFFIVSLGLLTCTLTFPHYTHYFTILFALHTGLCVTDFICLKTITGSPNRCFVEEHADGYDILTLVD</sequence>
<feature type="transmembrane region" description="Helical" evidence="1">
    <location>
        <begin position="52"/>
        <end position="71"/>
    </location>
</feature>
<dbReference type="RefSeq" id="WP_040376595.1">
    <property type="nucleotide sequence ID" value="NZ_CP068053.1"/>
</dbReference>
<dbReference type="Proteomes" id="UP000595254">
    <property type="component" value="Chromosome"/>
</dbReference>
<feature type="transmembrane region" description="Helical" evidence="1">
    <location>
        <begin position="20"/>
        <end position="40"/>
    </location>
</feature>
<dbReference type="Pfam" id="PF11667">
    <property type="entry name" value="DUF3267"/>
    <property type="match status" value="1"/>
</dbReference>
<keyword evidence="1" id="KW-0812">Transmembrane</keyword>
<proteinExistence type="predicted"/>
<dbReference type="KEGG" id="ppsr:I6J18_10020"/>
<protein>
    <submittedName>
        <fullName evidence="2">DUF3267 domain-containing protein</fullName>
    </submittedName>
</protein>
<keyword evidence="3" id="KW-1185">Reference proteome</keyword>
<dbReference type="AlphaFoldDB" id="A0A974S2X1"/>
<organism evidence="2 3">
    <name type="scientific">Peribacillus psychrosaccharolyticus</name>
    <name type="common">Bacillus psychrosaccharolyticus</name>
    <dbReference type="NCBI Taxonomy" id="1407"/>
    <lineage>
        <taxon>Bacteria</taxon>
        <taxon>Bacillati</taxon>
        <taxon>Bacillota</taxon>
        <taxon>Bacilli</taxon>
        <taxon>Bacillales</taxon>
        <taxon>Bacillaceae</taxon>
        <taxon>Peribacillus</taxon>
    </lineage>
</organism>
<reference evidence="2 3" key="1">
    <citation type="submission" date="2021-01" db="EMBL/GenBank/DDBJ databases">
        <title>FDA dAtabase for Regulatory Grade micrObial Sequences (FDA-ARGOS): Supporting development and validation of Infectious Disease Dx tests.</title>
        <authorList>
            <person name="Nelson B."/>
            <person name="Plummer A."/>
            <person name="Tallon L."/>
            <person name="Sadzewicz L."/>
            <person name="Zhao X."/>
            <person name="Boylan J."/>
            <person name="Ott S."/>
            <person name="Bowen H."/>
            <person name="Vavikolanu K."/>
            <person name="Mehta A."/>
            <person name="Aluvathingal J."/>
            <person name="Nadendla S."/>
            <person name="Myers T."/>
            <person name="Yan Y."/>
            <person name="Sichtig H."/>
        </authorList>
    </citation>
    <scope>NUCLEOTIDE SEQUENCE [LARGE SCALE GENOMIC DNA]</scope>
    <source>
        <strain evidence="2 3">FDAARGOS_1161</strain>
    </source>
</reference>
<evidence type="ECO:0000313" key="2">
    <source>
        <dbReference type="EMBL" id="QQT02140.1"/>
    </source>
</evidence>
<accession>A0A974S2X1</accession>
<name>A0A974S2X1_PERPY</name>
<dbReference type="EMBL" id="CP068053">
    <property type="protein sequence ID" value="QQT02140.1"/>
    <property type="molecule type" value="Genomic_DNA"/>
</dbReference>
<gene>
    <name evidence="2" type="ORF">I6J18_10020</name>
</gene>
<evidence type="ECO:0000256" key="1">
    <source>
        <dbReference type="SAM" id="Phobius"/>
    </source>
</evidence>
<dbReference type="InterPro" id="IPR021683">
    <property type="entry name" value="DUF3267"/>
</dbReference>